<protein>
    <submittedName>
        <fullName evidence="2">Uncharacterized protein</fullName>
    </submittedName>
</protein>
<feature type="compositionally biased region" description="Low complexity" evidence="1">
    <location>
        <begin position="374"/>
        <end position="383"/>
    </location>
</feature>
<proteinExistence type="predicted"/>
<feature type="region of interest" description="Disordered" evidence="1">
    <location>
        <begin position="223"/>
        <end position="409"/>
    </location>
</feature>
<feature type="compositionally biased region" description="Polar residues" evidence="1">
    <location>
        <begin position="318"/>
        <end position="327"/>
    </location>
</feature>
<dbReference type="EMBL" id="JAULSU010000006">
    <property type="protein sequence ID" value="KAK0614125.1"/>
    <property type="molecule type" value="Genomic_DNA"/>
</dbReference>
<feature type="compositionally biased region" description="Basic and acidic residues" evidence="1">
    <location>
        <begin position="138"/>
        <end position="153"/>
    </location>
</feature>
<feature type="compositionally biased region" description="Polar residues" evidence="1">
    <location>
        <begin position="399"/>
        <end position="409"/>
    </location>
</feature>
<evidence type="ECO:0000313" key="2">
    <source>
        <dbReference type="EMBL" id="KAK0614125.1"/>
    </source>
</evidence>
<name>A0AA39WEV7_9PEZI</name>
<evidence type="ECO:0000313" key="3">
    <source>
        <dbReference type="Proteomes" id="UP001175000"/>
    </source>
</evidence>
<gene>
    <name evidence="2" type="ORF">B0T14DRAFT_297348</name>
</gene>
<sequence>MAAVLPLTGTSSVCRTPYAPPANRARQVLLRQGVDIALDYFNFGEKDEIPRLTSRAQKWCRQYYQGYEYYAARRPLDLLETFPSLFNLRIEPYFRLDRSMPSSPAPSDHSEIQSMESRGFPAYSEPTLASEEELDGITEVRPRASRQEGKKPDMRVDAAMLRRSGLMETLPEFLGQLARANLETETQLAEKAEGSGFELDDEAAANQPHISFDIFAGLIKSQKRKRSGQIVLPGSTRPDDRPSSSSSSSSGASRIIKLKMPKRSSKESSPESSRPSTSSSDASSSEVADQPRKRIKITLKTSRSESSSDESSNPPRSIASTSASQRPTKIKVVNWSSSSSSESSPSPTAARTLAIGPDLPALSARKRRIVVVNSSSSMSSSPSASPPPGPTRIKIVKSPRSTGSTAQSQ</sequence>
<keyword evidence="3" id="KW-1185">Reference proteome</keyword>
<accession>A0AA39WEV7</accession>
<feature type="compositionally biased region" description="Low complexity" evidence="1">
    <location>
        <begin position="270"/>
        <end position="285"/>
    </location>
</feature>
<feature type="region of interest" description="Disordered" evidence="1">
    <location>
        <begin position="125"/>
        <end position="153"/>
    </location>
</feature>
<reference evidence="2" key="1">
    <citation type="submission" date="2023-06" db="EMBL/GenBank/DDBJ databases">
        <title>Genome-scale phylogeny and comparative genomics of the fungal order Sordariales.</title>
        <authorList>
            <consortium name="Lawrence Berkeley National Laboratory"/>
            <person name="Hensen N."/>
            <person name="Bonometti L."/>
            <person name="Westerberg I."/>
            <person name="Brannstrom I.O."/>
            <person name="Guillou S."/>
            <person name="Cros-Aarteil S."/>
            <person name="Calhoun S."/>
            <person name="Haridas S."/>
            <person name="Kuo A."/>
            <person name="Mondo S."/>
            <person name="Pangilinan J."/>
            <person name="Riley R."/>
            <person name="Labutti K."/>
            <person name="Andreopoulos B."/>
            <person name="Lipzen A."/>
            <person name="Chen C."/>
            <person name="Yanf M."/>
            <person name="Daum C."/>
            <person name="Ng V."/>
            <person name="Clum A."/>
            <person name="Steindorff A."/>
            <person name="Ohm R."/>
            <person name="Martin F."/>
            <person name="Silar P."/>
            <person name="Natvig D."/>
            <person name="Lalanne C."/>
            <person name="Gautier V."/>
            <person name="Ament-Velasquez S.L."/>
            <person name="Kruys A."/>
            <person name="Hutchinson M.I."/>
            <person name="Powell A.J."/>
            <person name="Barry K."/>
            <person name="Miller A.N."/>
            <person name="Grigoriev I.V."/>
            <person name="Debuchy R."/>
            <person name="Gladieux P."/>
            <person name="Thoren M.H."/>
            <person name="Johannesson H."/>
        </authorList>
    </citation>
    <scope>NUCLEOTIDE SEQUENCE</scope>
    <source>
        <strain evidence="2">CBS 606.72</strain>
    </source>
</reference>
<evidence type="ECO:0000256" key="1">
    <source>
        <dbReference type="SAM" id="MobiDB-lite"/>
    </source>
</evidence>
<comment type="caution">
    <text evidence="2">The sequence shown here is derived from an EMBL/GenBank/DDBJ whole genome shotgun (WGS) entry which is preliminary data.</text>
</comment>
<dbReference type="AlphaFoldDB" id="A0AA39WEV7"/>
<feature type="compositionally biased region" description="Low complexity" evidence="1">
    <location>
        <begin position="336"/>
        <end position="347"/>
    </location>
</feature>
<feature type="region of interest" description="Disordered" evidence="1">
    <location>
        <begin position="100"/>
        <end position="119"/>
    </location>
</feature>
<organism evidence="2 3">
    <name type="scientific">Immersiella caudata</name>
    <dbReference type="NCBI Taxonomy" id="314043"/>
    <lineage>
        <taxon>Eukaryota</taxon>
        <taxon>Fungi</taxon>
        <taxon>Dikarya</taxon>
        <taxon>Ascomycota</taxon>
        <taxon>Pezizomycotina</taxon>
        <taxon>Sordariomycetes</taxon>
        <taxon>Sordariomycetidae</taxon>
        <taxon>Sordariales</taxon>
        <taxon>Lasiosphaeriaceae</taxon>
        <taxon>Immersiella</taxon>
    </lineage>
</organism>
<dbReference type="Proteomes" id="UP001175000">
    <property type="component" value="Unassembled WGS sequence"/>
</dbReference>